<evidence type="ECO:0000259" key="1">
    <source>
        <dbReference type="Pfam" id="PF00149"/>
    </source>
</evidence>
<dbReference type="GO" id="GO:0016787">
    <property type="term" value="F:hydrolase activity"/>
    <property type="evidence" value="ECO:0007669"/>
    <property type="project" value="InterPro"/>
</dbReference>
<organism evidence="2 3">
    <name type="scientific">Laccaria amethystina LaAM-08-1</name>
    <dbReference type="NCBI Taxonomy" id="1095629"/>
    <lineage>
        <taxon>Eukaryota</taxon>
        <taxon>Fungi</taxon>
        <taxon>Dikarya</taxon>
        <taxon>Basidiomycota</taxon>
        <taxon>Agaricomycotina</taxon>
        <taxon>Agaricomycetes</taxon>
        <taxon>Agaricomycetidae</taxon>
        <taxon>Agaricales</taxon>
        <taxon>Agaricineae</taxon>
        <taxon>Hydnangiaceae</taxon>
        <taxon>Laccaria</taxon>
    </lineage>
</organism>
<evidence type="ECO:0000313" key="3">
    <source>
        <dbReference type="Proteomes" id="UP000054477"/>
    </source>
</evidence>
<dbReference type="SUPFAM" id="SSF56300">
    <property type="entry name" value="Metallo-dependent phosphatases"/>
    <property type="match status" value="1"/>
</dbReference>
<accession>A0A0C9XT00</accession>
<evidence type="ECO:0000313" key="2">
    <source>
        <dbReference type="EMBL" id="KIK00887.1"/>
    </source>
</evidence>
<dbReference type="OrthoDB" id="630188at2759"/>
<proteinExistence type="predicted"/>
<dbReference type="AlphaFoldDB" id="A0A0C9XT00"/>
<dbReference type="InterPro" id="IPR029052">
    <property type="entry name" value="Metallo-depent_PP-like"/>
</dbReference>
<protein>
    <recommendedName>
        <fullName evidence="1">Calcineurin-like phosphoesterase domain-containing protein</fullName>
    </recommendedName>
</protein>
<dbReference type="InterPro" id="IPR051693">
    <property type="entry name" value="UPF0046_metallophosphoest"/>
</dbReference>
<reference evidence="3" key="2">
    <citation type="submission" date="2015-01" db="EMBL/GenBank/DDBJ databases">
        <title>Evolutionary Origins and Diversification of the Mycorrhizal Mutualists.</title>
        <authorList>
            <consortium name="DOE Joint Genome Institute"/>
            <consortium name="Mycorrhizal Genomics Consortium"/>
            <person name="Kohler A."/>
            <person name="Kuo A."/>
            <person name="Nagy L.G."/>
            <person name="Floudas D."/>
            <person name="Copeland A."/>
            <person name="Barry K.W."/>
            <person name="Cichocki N."/>
            <person name="Veneault-Fourrey C."/>
            <person name="LaButti K."/>
            <person name="Lindquist E.A."/>
            <person name="Lipzen A."/>
            <person name="Lundell T."/>
            <person name="Morin E."/>
            <person name="Murat C."/>
            <person name="Riley R."/>
            <person name="Ohm R."/>
            <person name="Sun H."/>
            <person name="Tunlid A."/>
            <person name="Henrissat B."/>
            <person name="Grigoriev I.V."/>
            <person name="Hibbett D.S."/>
            <person name="Martin F."/>
        </authorList>
    </citation>
    <scope>NUCLEOTIDE SEQUENCE [LARGE SCALE GENOMIC DNA]</scope>
    <source>
        <strain evidence="3">LaAM-08-1</strain>
    </source>
</reference>
<dbReference type="PANTHER" id="PTHR12905">
    <property type="entry name" value="METALLOPHOSPHOESTERASE"/>
    <property type="match status" value="1"/>
</dbReference>
<dbReference type="HOGENOM" id="CLU_041441_4_0_1"/>
<name>A0A0C9XT00_9AGAR</name>
<dbReference type="EMBL" id="KN838617">
    <property type="protein sequence ID" value="KIK00887.1"/>
    <property type="molecule type" value="Genomic_DNA"/>
</dbReference>
<dbReference type="PANTHER" id="PTHR12905:SF0">
    <property type="entry name" value="CALCINEURIN-LIKE PHOSPHOESTERASE DOMAIN-CONTAINING PROTEIN"/>
    <property type="match status" value="1"/>
</dbReference>
<gene>
    <name evidence="2" type="ORF">K443DRAFT_99588</name>
</gene>
<sequence length="334" mass="37891">MNSTQAALLSYFPTALESPTATVHLEYDPDALPPKPSEDWTRFVCISDTHAHKFDVPDGDVLLHSGDLTHTGKVVEFKKTMEWLYGLPHKFKIIIAGNHDLTLHEDWYANEYDRWHWTSGKQVCCTPHPIYAVKTSLQDIVPIREMLKGQRAIDAGIVYLQDEEYKFKVKEEGREWSVYGSPWSPEFCDWAFNYKRSEADHIVSKIPKTDILLTHGPPFGIFDRTLDDEDAGCQNLRARLAILAPRIHLFGHIHEGRGAYIHAWDPNNKGKIPLVQSDDEVSQAGMDTEAMAEWKRTVFVNAAAWPAGPRRSRDGVRMPFGGPGFQPVVVDLKD</sequence>
<dbReference type="Proteomes" id="UP000054477">
    <property type="component" value="Unassembled WGS sequence"/>
</dbReference>
<dbReference type="InterPro" id="IPR004843">
    <property type="entry name" value="Calcineurin-like_PHP"/>
</dbReference>
<reference evidence="2 3" key="1">
    <citation type="submission" date="2014-04" db="EMBL/GenBank/DDBJ databases">
        <authorList>
            <consortium name="DOE Joint Genome Institute"/>
            <person name="Kuo A."/>
            <person name="Kohler A."/>
            <person name="Nagy L.G."/>
            <person name="Floudas D."/>
            <person name="Copeland A."/>
            <person name="Barry K.W."/>
            <person name="Cichocki N."/>
            <person name="Veneault-Fourrey C."/>
            <person name="LaButti K."/>
            <person name="Lindquist E.A."/>
            <person name="Lipzen A."/>
            <person name="Lundell T."/>
            <person name="Morin E."/>
            <person name="Murat C."/>
            <person name="Sun H."/>
            <person name="Tunlid A."/>
            <person name="Henrissat B."/>
            <person name="Grigoriev I.V."/>
            <person name="Hibbett D.S."/>
            <person name="Martin F."/>
            <person name="Nordberg H.P."/>
            <person name="Cantor M.N."/>
            <person name="Hua S.X."/>
        </authorList>
    </citation>
    <scope>NUCLEOTIDE SEQUENCE [LARGE SCALE GENOMIC DNA]</scope>
    <source>
        <strain evidence="2 3">LaAM-08-1</strain>
    </source>
</reference>
<dbReference type="Pfam" id="PF00149">
    <property type="entry name" value="Metallophos"/>
    <property type="match status" value="1"/>
</dbReference>
<keyword evidence="3" id="KW-1185">Reference proteome</keyword>
<dbReference type="CDD" id="cd07379">
    <property type="entry name" value="MPP_239FB"/>
    <property type="match status" value="1"/>
</dbReference>
<dbReference type="Gene3D" id="3.60.21.10">
    <property type="match status" value="1"/>
</dbReference>
<feature type="domain" description="Calcineurin-like phosphoesterase" evidence="1">
    <location>
        <begin position="42"/>
        <end position="255"/>
    </location>
</feature>